<dbReference type="eggNOG" id="KOG2912">
    <property type="taxonomic scope" value="Eukaryota"/>
</dbReference>
<proteinExistence type="predicted"/>
<feature type="region of interest" description="Disordered" evidence="4">
    <location>
        <begin position="188"/>
        <end position="211"/>
    </location>
</feature>
<dbReference type="Gene3D" id="3.40.50.150">
    <property type="entry name" value="Vaccinia Virus protein VP39"/>
    <property type="match status" value="1"/>
</dbReference>
<name>A0A067QRE0_ZOONE</name>
<dbReference type="Proteomes" id="UP000027135">
    <property type="component" value="Unassembled WGS sequence"/>
</dbReference>
<feature type="binding site" evidence="3">
    <location>
        <position position="132"/>
    </location>
    <ligand>
        <name>S-adenosyl-L-methionine</name>
        <dbReference type="ChEBI" id="CHEBI:59789"/>
    </ligand>
</feature>
<dbReference type="SUPFAM" id="SSF53335">
    <property type="entry name" value="S-adenosyl-L-methionine-dependent methyltransferases"/>
    <property type="match status" value="1"/>
</dbReference>
<evidence type="ECO:0000256" key="2">
    <source>
        <dbReference type="ARBA" id="ARBA00022679"/>
    </source>
</evidence>
<evidence type="ECO:0000256" key="4">
    <source>
        <dbReference type="SAM" id="MobiDB-lite"/>
    </source>
</evidence>
<feature type="compositionally biased region" description="Basic and acidic residues" evidence="4">
    <location>
        <begin position="508"/>
        <end position="524"/>
    </location>
</feature>
<organism evidence="5 6">
    <name type="scientific">Zootermopsis nevadensis</name>
    <name type="common">Dampwood termite</name>
    <dbReference type="NCBI Taxonomy" id="136037"/>
    <lineage>
        <taxon>Eukaryota</taxon>
        <taxon>Metazoa</taxon>
        <taxon>Ecdysozoa</taxon>
        <taxon>Arthropoda</taxon>
        <taxon>Hexapoda</taxon>
        <taxon>Insecta</taxon>
        <taxon>Pterygota</taxon>
        <taxon>Neoptera</taxon>
        <taxon>Polyneoptera</taxon>
        <taxon>Dictyoptera</taxon>
        <taxon>Blattodea</taxon>
        <taxon>Blattoidea</taxon>
        <taxon>Termitoidae</taxon>
        <taxon>Termopsidae</taxon>
        <taxon>Zootermopsis</taxon>
    </lineage>
</organism>
<dbReference type="InterPro" id="IPR010286">
    <property type="entry name" value="METTL16/RlmF"/>
</dbReference>
<evidence type="ECO:0000256" key="1">
    <source>
        <dbReference type="ARBA" id="ARBA00022603"/>
    </source>
</evidence>
<feature type="binding site" evidence="3">
    <location>
        <position position="181"/>
    </location>
    <ligand>
        <name>S-adenosyl-L-methionine</name>
        <dbReference type="ChEBI" id="CHEBI:59789"/>
    </ligand>
</feature>
<dbReference type="OMA" id="TEFCQGH"/>
<keyword evidence="2 5" id="KW-0808">Transferase</keyword>
<dbReference type="AlphaFoldDB" id="A0A067QRE0"/>
<feature type="compositionally biased region" description="Basic and acidic residues" evidence="4">
    <location>
        <begin position="438"/>
        <end position="456"/>
    </location>
</feature>
<dbReference type="PANTHER" id="PTHR13393:SF0">
    <property type="entry name" value="RNA N6-ADENOSINE-METHYLTRANSFERASE METTL16"/>
    <property type="match status" value="1"/>
</dbReference>
<feature type="compositionally biased region" description="Polar residues" evidence="4">
    <location>
        <begin position="417"/>
        <end position="430"/>
    </location>
</feature>
<dbReference type="OrthoDB" id="514248at2759"/>
<keyword evidence="1 5" id="KW-0489">Methyltransferase</keyword>
<dbReference type="GO" id="GO:0005634">
    <property type="term" value="C:nucleus"/>
    <property type="evidence" value="ECO:0007669"/>
    <property type="project" value="TreeGrafter"/>
</dbReference>
<dbReference type="InParanoid" id="A0A067QRE0"/>
<dbReference type="EMBL" id="KK853109">
    <property type="protein sequence ID" value="KDR11241.1"/>
    <property type="molecule type" value="Genomic_DNA"/>
</dbReference>
<feature type="compositionally biased region" description="Low complexity" evidence="4">
    <location>
        <begin position="492"/>
        <end position="502"/>
    </location>
</feature>
<dbReference type="STRING" id="136037.A0A067QRE0"/>
<evidence type="ECO:0000313" key="6">
    <source>
        <dbReference type="Proteomes" id="UP000027135"/>
    </source>
</evidence>
<feature type="region of interest" description="Disordered" evidence="4">
    <location>
        <begin position="415"/>
        <end position="456"/>
    </location>
</feature>
<reference evidence="5 6" key="1">
    <citation type="journal article" date="2014" name="Nat. Commun.">
        <title>Molecular traces of alternative social organization in a termite genome.</title>
        <authorList>
            <person name="Terrapon N."/>
            <person name="Li C."/>
            <person name="Robertson H.M."/>
            <person name="Ji L."/>
            <person name="Meng X."/>
            <person name="Booth W."/>
            <person name="Chen Z."/>
            <person name="Childers C.P."/>
            <person name="Glastad K.M."/>
            <person name="Gokhale K."/>
            <person name="Gowin J."/>
            <person name="Gronenberg W."/>
            <person name="Hermansen R.A."/>
            <person name="Hu H."/>
            <person name="Hunt B.G."/>
            <person name="Huylmans A.K."/>
            <person name="Khalil S.M."/>
            <person name="Mitchell R.D."/>
            <person name="Munoz-Torres M.C."/>
            <person name="Mustard J.A."/>
            <person name="Pan H."/>
            <person name="Reese J.T."/>
            <person name="Scharf M.E."/>
            <person name="Sun F."/>
            <person name="Vogel H."/>
            <person name="Xiao J."/>
            <person name="Yang W."/>
            <person name="Yang Z."/>
            <person name="Yang Z."/>
            <person name="Zhou J."/>
            <person name="Zhu J."/>
            <person name="Brent C.S."/>
            <person name="Elsik C.G."/>
            <person name="Goodisman M.A."/>
            <person name="Liberles D.A."/>
            <person name="Roe R.M."/>
            <person name="Vargo E.L."/>
            <person name="Vilcinskas A."/>
            <person name="Wang J."/>
            <person name="Bornberg-Bauer E."/>
            <person name="Korb J."/>
            <person name="Zhang G."/>
            <person name="Liebig J."/>
        </authorList>
    </citation>
    <scope>NUCLEOTIDE SEQUENCE [LARGE SCALE GENOMIC DNA]</scope>
    <source>
        <tissue evidence="5">Whole organism</tissue>
    </source>
</reference>
<gene>
    <name evidence="5" type="ORF">L798_14505</name>
</gene>
<dbReference type="Pfam" id="PF05971">
    <property type="entry name" value="Methyltransf_10"/>
    <property type="match status" value="1"/>
</dbReference>
<feature type="binding site" evidence="3">
    <location>
        <position position="109"/>
    </location>
    <ligand>
        <name>S-adenosyl-L-methionine</name>
        <dbReference type="ChEBI" id="CHEBI:59789"/>
    </ligand>
</feature>
<keyword evidence="3" id="KW-0949">S-adenosyl-L-methionine</keyword>
<feature type="binding site" evidence="3">
    <location>
        <position position="81"/>
    </location>
    <ligand>
        <name>S-adenosyl-L-methionine</name>
        <dbReference type="ChEBI" id="CHEBI:59789"/>
    </ligand>
</feature>
<sequence length="603" mass="68576">MSQNKYMHPRNIYKNPPDFKQLAISYPEFRKFAKQGITGKVTIDFKNQEALRSLTTTLLQKDFGLHVEIPLNRLIPTLPLRLNYLLWIEDLMHFSVNLREGQIKGVDIGCGASCVYPLLASTANKWQMLATELDCESVNWARKNVARNGLEDFITVKQVDAGTILKGALDMDHTYDFTMCNPPFFRSETEADSSSKSRSNSRTLPRNGKTGSLSEVVVQGGELAFIRQMIQESVEMRNMVKIYSTMVGHKSSLNALKSELEKAGVASSAQTEFCQGHTTRWGFAWTFLSELNFEVLPKSKKKEKPPMKYVVPMLGNALCYTVNTVTGKLKMLFSQLQIEYKELKRSKHTSLFEVTAQRNTWTHQRRKRREQKKYETQLVSEEDNLCETAVSPKKEGCNISTETVSTLKESRFAIEGSPTSAVQPQLQTDMKSMKRKHDNSVCENNKKISKGEEQERLQERDDLLNCMDQAHESEFPYEGNLQSTSHSELYSYSVKSVSSRKSQNPEINDNRESSEGNKNDKRNAEITQDSVSKNEECDLSSPHCSQKRYQTETKTDSCILKSVVSVRKSGPEIHIEMALIEGTCGLDAVHQIMQYIKNNLKIE</sequence>
<dbReference type="GO" id="GO:0008168">
    <property type="term" value="F:methyltransferase activity"/>
    <property type="evidence" value="ECO:0007669"/>
    <property type="project" value="UniProtKB-UniRule"/>
</dbReference>
<feature type="region of interest" description="Disordered" evidence="4">
    <location>
        <begin position="492"/>
        <end position="548"/>
    </location>
</feature>
<protein>
    <submittedName>
        <fullName evidence="5">Putative methyltransferase METT10D</fullName>
    </submittedName>
</protein>
<accession>A0A067QRE0</accession>
<dbReference type="PANTHER" id="PTHR13393">
    <property type="entry name" value="SAM-DEPENDENT METHYLTRANSFERASE"/>
    <property type="match status" value="1"/>
</dbReference>
<keyword evidence="6" id="KW-1185">Reference proteome</keyword>
<dbReference type="InterPro" id="IPR029063">
    <property type="entry name" value="SAM-dependent_MTases_sf"/>
</dbReference>
<evidence type="ECO:0000313" key="5">
    <source>
        <dbReference type="EMBL" id="KDR11241.1"/>
    </source>
</evidence>
<evidence type="ECO:0000256" key="3">
    <source>
        <dbReference type="PIRSR" id="PIRSR037350-1"/>
    </source>
</evidence>
<dbReference type="GO" id="GO:0070475">
    <property type="term" value="P:rRNA base methylation"/>
    <property type="evidence" value="ECO:0007669"/>
    <property type="project" value="TreeGrafter"/>
</dbReference>
<dbReference type="CDD" id="cd02440">
    <property type="entry name" value="AdoMet_MTases"/>
    <property type="match status" value="1"/>
</dbReference>